<comment type="cofactor">
    <cofactor evidence="1">
        <name>Ca(2+)</name>
        <dbReference type="ChEBI" id="CHEBI:29108"/>
    </cofactor>
</comment>
<organism evidence="8 9">
    <name type="scientific">Flavobacterium arsenatis</name>
    <dbReference type="NCBI Taxonomy" id="1484332"/>
    <lineage>
        <taxon>Bacteria</taxon>
        <taxon>Pseudomonadati</taxon>
        <taxon>Bacteroidota</taxon>
        <taxon>Flavobacteriia</taxon>
        <taxon>Flavobacteriales</taxon>
        <taxon>Flavobacteriaceae</taxon>
        <taxon>Flavobacterium</taxon>
    </lineage>
</organism>
<reference evidence="8 9" key="1">
    <citation type="submission" date="2023-07" db="EMBL/GenBank/DDBJ databases">
        <title>Sorghum-associated microbial communities from plants grown in Nebraska, USA.</title>
        <authorList>
            <person name="Schachtman D."/>
        </authorList>
    </citation>
    <scope>NUCLEOTIDE SEQUENCE [LARGE SCALE GENOMIC DNA]</scope>
    <source>
        <strain evidence="8 9">3773</strain>
    </source>
</reference>
<protein>
    <submittedName>
        <fullName evidence="8">Alpha-glucosidase</fullName>
        <ecNumber evidence="8">3.2.1.20</ecNumber>
    </submittedName>
</protein>
<dbReference type="Pfam" id="PF14508">
    <property type="entry name" value="GH97_N"/>
    <property type="match status" value="1"/>
</dbReference>
<feature type="domain" description="Glycosyl-hydrolase 97 catalytic" evidence="5">
    <location>
        <begin position="295"/>
        <end position="472"/>
    </location>
</feature>
<gene>
    <name evidence="8" type="ORF">J2X31_001189</name>
</gene>
<feature type="domain" description="Glycosyl-hydrolase 97 N-terminal" evidence="6">
    <location>
        <begin position="28"/>
        <end position="277"/>
    </location>
</feature>
<dbReference type="InterPro" id="IPR052720">
    <property type="entry name" value="Glycosyl_hydrolase_97"/>
</dbReference>
<keyword evidence="8" id="KW-0378">Hydrolase</keyword>
<evidence type="ECO:0000256" key="1">
    <source>
        <dbReference type="ARBA" id="ARBA00001913"/>
    </source>
</evidence>
<evidence type="ECO:0000313" key="8">
    <source>
        <dbReference type="EMBL" id="MDR6967182.1"/>
    </source>
</evidence>
<dbReference type="InterPro" id="IPR014718">
    <property type="entry name" value="GH-type_carb-bd"/>
</dbReference>
<keyword evidence="4" id="KW-0732">Signal</keyword>
<dbReference type="InterPro" id="IPR029483">
    <property type="entry name" value="GH97_C"/>
</dbReference>
<comment type="subunit">
    <text evidence="2">Monomer.</text>
</comment>
<feature type="signal peptide" evidence="4">
    <location>
        <begin position="1"/>
        <end position="22"/>
    </location>
</feature>
<dbReference type="InterPro" id="IPR019563">
    <property type="entry name" value="GH97_catalytic"/>
</dbReference>
<dbReference type="InterPro" id="IPR013785">
    <property type="entry name" value="Aldolase_TIM"/>
</dbReference>
<evidence type="ECO:0000256" key="2">
    <source>
        <dbReference type="ARBA" id="ARBA00011245"/>
    </source>
</evidence>
<dbReference type="EMBL" id="JAVDVI010000004">
    <property type="protein sequence ID" value="MDR6967182.1"/>
    <property type="molecule type" value="Genomic_DNA"/>
</dbReference>
<feature type="chain" id="PRO_5045095741" evidence="4">
    <location>
        <begin position="23"/>
        <end position="671"/>
    </location>
</feature>
<accession>A0ABU1TMZ0</accession>
<evidence type="ECO:0000313" key="9">
    <source>
        <dbReference type="Proteomes" id="UP001255185"/>
    </source>
</evidence>
<name>A0ABU1TMZ0_9FLAO</name>
<dbReference type="Proteomes" id="UP001255185">
    <property type="component" value="Unassembled WGS sequence"/>
</dbReference>
<comment type="caution">
    <text evidence="8">The sequence shown here is derived from an EMBL/GenBank/DDBJ whole genome shotgun (WGS) entry which is preliminary data.</text>
</comment>
<evidence type="ECO:0000259" key="5">
    <source>
        <dbReference type="Pfam" id="PF10566"/>
    </source>
</evidence>
<evidence type="ECO:0000259" key="7">
    <source>
        <dbReference type="Pfam" id="PF14509"/>
    </source>
</evidence>
<dbReference type="Pfam" id="PF10566">
    <property type="entry name" value="Glyco_hydro_97"/>
    <property type="match status" value="1"/>
</dbReference>
<feature type="domain" description="Glycosyl-hydrolase 97 C-terminal oligomerisation" evidence="7">
    <location>
        <begin position="567"/>
        <end position="666"/>
    </location>
</feature>
<dbReference type="PANTHER" id="PTHR35803">
    <property type="entry name" value="GLUCAN 1,4-ALPHA-GLUCOSIDASE SUSB-RELATED"/>
    <property type="match status" value="1"/>
</dbReference>
<sequence>MIKLNKSLLLVVSLMMAVSTYAQKTYKVKSPGKMNEVVFGLTKAGEPQYSFSSNGKSVIKPSLLGFEFQENKKMTDGFKVVNTENKSADEVWEQPWGEFKKVRDNHNELIVHLQETAGEKRLVDIIFRVFDDGLGFRYSFPKQPNLDKVKISNEITQFIFPFDNEVWSIPVHRENSYYESFYRKTPMSKTDTINTPATFETKDKLFVAIHEANLTDFASMTLLKTKGNQYKSDLVPWADGVKVYAQTPFQTPWRTIIVGTKPGDLMASTLMLNLNEPNKIKDVSWIEPSKYIGIWWGMHLEKYTWGQGPKHGATTENTKKYIDFASENGLDGVLVEGWNIGWDGDWTADGTSFSFLKAYPDFDLDEITAYAKKKNVRLIGHHETAGASKHYESQMDEAFKLYNSKGVNAVKTGYVNKYLDKKEWHDSQYGVRHYRKVIETAAKYQIMIDNHEPVKGTGLQRTYPNLMTQEGARGQEYNAWSADGGNTPEHLNVLPFTRMLSGPLDYTPGNFNFDYKLPQGAKVQSTLAAQLALYVVLFSPLQMASDLPENYVGKPEFKFIKEVPCIWSDTKPLEAKIGEFTAIARKDWNSENWYLGAITNDKAREMKVALSFLNKGISYTAEIYADGSGADYKTNPYPVAMSTQTVDSSTVMDLKLASGGGIAVKFTPVRK</sequence>
<evidence type="ECO:0000259" key="6">
    <source>
        <dbReference type="Pfam" id="PF14508"/>
    </source>
</evidence>
<keyword evidence="3" id="KW-0106">Calcium</keyword>
<keyword evidence="8" id="KW-0326">Glycosidase</keyword>
<evidence type="ECO:0000256" key="4">
    <source>
        <dbReference type="SAM" id="SignalP"/>
    </source>
</evidence>
<dbReference type="Gene3D" id="2.70.98.10">
    <property type="match status" value="1"/>
</dbReference>
<dbReference type="GO" id="GO:0004558">
    <property type="term" value="F:alpha-1,4-glucosidase activity"/>
    <property type="evidence" value="ECO:0007669"/>
    <property type="project" value="UniProtKB-EC"/>
</dbReference>
<dbReference type="SUPFAM" id="SSF51445">
    <property type="entry name" value="(Trans)glycosidases"/>
    <property type="match status" value="1"/>
</dbReference>
<dbReference type="PANTHER" id="PTHR35803:SF1">
    <property type="entry name" value="GLUCAN 1,4-ALPHA-GLUCOSIDASE SUSB"/>
    <property type="match status" value="1"/>
</dbReference>
<keyword evidence="9" id="KW-1185">Reference proteome</keyword>
<dbReference type="RefSeq" id="WP_310025183.1">
    <property type="nucleotide sequence ID" value="NZ_JAVDVI010000004.1"/>
</dbReference>
<dbReference type="EC" id="3.2.1.20" evidence="8"/>
<dbReference type="InterPro" id="IPR029486">
    <property type="entry name" value="GH97_N"/>
</dbReference>
<dbReference type="Gene3D" id="3.20.20.70">
    <property type="entry name" value="Aldolase class I"/>
    <property type="match status" value="1"/>
</dbReference>
<dbReference type="InterPro" id="IPR017853">
    <property type="entry name" value="GH"/>
</dbReference>
<dbReference type="Pfam" id="PF14509">
    <property type="entry name" value="GH97_C"/>
    <property type="match status" value="1"/>
</dbReference>
<evidence type="ECO:0000256" key="3">
    <source>
        <dbReference type="ARBA" id="ARBA00022837"/>
    </source>
</evidence>
<proteinExistence type="predicted"/>